<proteinExistence type="predicted"/>
<name>A0AAV2F1C2_9ROSI</name>
<evidence type="ECO:0000313" key="2">
    <source>
        <dbReference type="Proteomes" id="UP001497516"/>
    </source>
</evidence>
<dbReference type="Proteomes" id="UP001497516">
    <property type="component" value="Chromosome 6"/>
</dbReference>
<accession>A0AAV2F1C2</accession>
<dbReference type="AlphaFoldDB" id="A0AAV2F1C2"/>
<sequence length="70" mass="7713">MPADLLGSSSPAHFASMRRGCFGSVGLRQVSNLLPHVAGISFEYTVSLLPHNLQMGPGSRFEYHTYKWTC</sequence>
<organism evidence="1 2">
    <name type="scientific">Linum trigynum</name>
    <dbReference type="NCBI Taxonomy" id="586398"/>
    <lineage>
        <taxon>Eukaryota</taxon>
        <taxon>Viridiplantae</taxon>
        <taxon>Streptophyta</taxon>
        <taxon>Embryophyta</taxon>
        <taxon>Tracheophyta</taxon>
        <taxon>Spermatophyta</taxon>
        <taxon>Magnoliopsida</taxon>
        <taxon>eudicotyledons</taxon>
        <taxon>Gunneridae</taxon>
        <taxon>Pentapetalae</taxon>
        <taxon>rosids</taxon>
        <taxon>fabids</taxon>
        <taxon>Malpighiales</taxon>
        <taxon>Linaceae</taxon>
        <taxon>Linum</taxon>
    </lineage>
</organism>
<evidence type="ECO:0000313" key="1">
    <source>
        <dbReference type="EMBL" id="CAL1391839.1"/>
    </source>
</evidence>
<gene>
    <name evidence="1" type="ORF">LTRI10_LOCUS32529</name>
</gene>
<protein>
    <submittedName>
        <fullName evidence="1">Uncharacterized protein</fullName>
    </submittedName>
</protein>
<keyword evidence="2" id="KW-1185">Reference proteome</keyword>
<dbReference type="EMBL" id="OZ034819">
    <property type="protein sequence ID" value="CAL1391839.1"/>
    <property type="molecule type" value="Genomic_DNA"/>
</dbReference>
<reference evidence="1 2" key="1">
    <citation type="submission" date="2024-04" db="EMBL/GenBank/DDBJ databases">
        <authorList>
            <person name="Fracassetti M."/>
        </authorList>
    </citation>
    <scope>NUCLEOTIDE SEQUENCE [LARGE SCALE GENOMIC DNA]</scope>
</reference>